<feature type="non-terminal residue" evidence="2">
    <location>
        <position position="1"/>
    </location>
</feature>
<dbReference type="InterPro" id="IPR039514">
    <property type="entry name" value="6GAL-like"/>
</dbReference>
<dbReference type="InterPro" id="IPR013780">
    <property type="entry name" value="Glyco_hydro_b"/>
</dbReference>
<keyword evidence="2" id="KW-0378">Hydrolase</keyword>
<dbReference type="Gene3D" id="2.60.40.1180">
    <property type="entry name" value="Golgi alpha-mannosidase II"/>
    <property type="match status" value="1"/>
</dbReference>
<comment type="caution">
    <text evidence="2">The sequence shown here is derived from an EMBL/GenBank/DDBJ whole genome shotgun (WGS) entry which is preliminary data.</text>
</comment>
<dbReference type="GO" id="GO:0016787">
    <property type="term" value="F:hydrolase activity"/>
    <property type="evidence" value="ECO:0007669"/>
    <property type="project" value="UniProtKB-KW"/>
</dbReference>
<dbReference type="EMBL" id="JBHTIR010003873">
    <property type="protein sequence ID" value="MFD0855944.1"/>
    <property type="molecule type" value="Genomic_DNA"/>
</dbReference>
<dbReference type="InterPro" id="IPR039743">
    <property type="entry name" value="6GAL/EXGAL"/>
</dbReference>
<dbReference type="SUPFAM" id="SSF51445">
    <property type="entry name" value="(Trans)glycosidases"/>
    <property type="match status" value="1"/>
</dbReference>
<dbReference type="InterPro" id="IPR017853">
    <property type="entry name" value="GH"/>
</dbReference>
<dbReference type="Pfam" id="PF14587">
    <property type="entry name" value="Glyco_hydr_30_2"/>
    <property type="match status" value="1"/>
</dbReference>
<keyword evidence="3" id="KW-1185">Reference proteome</keyword>
<evidence type="ECO:0000313" key="2">
    <source>
        <dbReference type="EMBL" id="MFD0855944.1"/>
    </source>
</evidence>
<organism evidence="2 3">
    <name type="scientific">Actinomadura adrarensis</name>
    <dbReference type="NCBI Taxonomy" id="1819600"/>
    <lineage>
        <taxon>Bacteria</taxon>
        <taxon>Bacillati</taxon>
        <taxon>Actinomycetota</taxon>
        <taxon>Actinomycetes</taxon>
        <taxon>Streptosporangiales</taxon>
        <taxon>Thermomonosporaceae</taxon>
        <taxon>Actinomadura</taxon>
    </lineage>
</organism>
<feature type="domain" description="Endo-beta-1,6-galactanase-like" evidence="1">
    <location>
        <begin position="23"/>
        <end position="191"/>
    </location>
</feature>
<proteinExistence type="predicted"/>
<dbReference type="Proteomes" id="UP001597083">
    <property type="component" value="Unassembled WGS sequence"/>
</dbReference>
<accession>A0ABW3CN50</accession>
<evidence type="ECO:0000313" key="3">
    <source>
        <dbReference type="Proteomes" id="UP001597083"/>
    </source>
</evidence>
<dbReference type="PANTHER" id="PTHR42767">
    <property type="entry name" value="ENDO-BETA-1,6-GALACTANASE"/>
    <property type="match status" value="1"/>
</dbReference>
<protein>
    <submittedName>
        <fullName evidence="2">Glycoside hydrolase</fullName>
    </submittedName>
</protein>
<gene>
    <name evidence="2" type="ORF">ACFQ07_27140</name>
</gene>
<reference evidence="3" key="1">
    <citation type="journal article" date="2019" name="Int. J. Syst. Evol. Microbiol.">
        <title>The Global Catalogue of Microorganisms (GCM) 10K type strain sequencing project: providing services to taxonomists for standard genome sequencing and annotation.</title>
        <authorList>
            <consortium name="The Broad Institute Genomics Platform"/>
            <consortium name="The Broad Institute Genome Sequencing Center for Infectious Disease"/>
            <person name="Wu L."/>
            <person name="Ma J."/>
        </authorList>
    </citation>
    <scope>NUCLEOTIDE SEQUENCE [LARGE SCALE GENOMIC DNA]</scope>
    <source>
        <strain evidence="3">JCM 31696</strain>
    </source>
</reference>
<sequence>LARVFFSLDRTTVRLIEHEVELPGLGFTIARYNLGACTWDEVHGRRMVESPGIVRRKQMEGFWSGGDWNWDADPNQRAALRNARDAGADTFELFSVSPPWWMTVNGNPSGTDRPEDDNLAEDFREAFAAYIAFAARRAADDWGIRFASVEPFNEPTLWWRAIGNQEGCHFSHVAQNAVIPLLRRALDDQGLDDVLVAASDECHYTQATGTWKALPEEVRRQIGRVNVHGYLRNLNPTARIELRDTVGERTTVWQTEYSEGEPDGLTMALNLSRDIRYLKIRAWCCWQPVESHDWGLLDGVYDDTPQHPNGGAPGSLRGDVAGVNASYFVMAQYTRHVRPGARILDSGHANTVAAYNTSTRQLTLVTAHDSDAATITYDLNLFSRADGDNGAVRVWATDTVNAATSRAYAREPDIHLDGRKLTVTHAPRTVVTLEIDNVEI</sequence>
<dbReference type="PANTHER" id="PTHR42767:SF1">
    <property type="entry name" value="ENDO-BETA-1,6-GALACTANASE-LIKE DOMAIN-CONTAINING PROTEIN"/>
    <property type="match status" value="1"/>
</dbReference>
<dbReference type="Gene3D" id="3.20.20.80">
    <property type="entry name" value="Glycosidases"/>
    <property type="match status" value="1"/>
</dbReference>
<evidence type="ECO:0000259" key="1">
    <source>
        <dbReference type="Pfam" id="PF14587"/>
    </source>
</evidence>
<name>A0ABW3CN50_9ACTN</name>